<dbReference type="GO" id="GO:0006814">
    <property type="term" value="P:sodium ion transport"/>
    <property type="evidence" value="ECO:0007669"/>
    <property type="project" value="UniProtKB-KW"/>
</dbReference>
<evidence type="ECO:0000256" key="11">
    <source>
        <dbReference type="ARBA" id="ARBA00023201"/>
    </source>
</evidence>
<comment type="caution">
    <text evidence="14">The sequence shown here is derived from an EMBL/GenBank/DDBJ whole genome shotgun (WGS) entry which is preliminary data.</text>
</comment>
<keyword evidence="6" id="KW-0769">Symport</keyword>
<feature type="transmembrane region" description="Helical" evidence="13">
    <location>
        <begin position="217"/>
        <end position="237"/>
    </location>
</feature>
<evidence type="ECO:0000256" key="5">
    <source>
        <dbReference type="ARBA" id="ARBA00022692"/>
    </source>
</evidence>
<organism evidence="14 15">
    <name type="scientific">Coprococcus eutactus</name>
    <dbReference type="NCBI Taxonomy" id="33043"/>
    <lineage>
        <taxon>Bacteria</taxon>
        <taxon>Bacillati</taxon>
        <taxon>Bacillota</taxon>
        <taxon>Clostridia</taxon>
        <taxon>Lachnospirales</taxon>
        <taxon>Lachnospiraceae</taxon>
        <taxon>Coprococcus</taxon>
    </lineage>
</organism>
<feature type="transmembrane region" description="Helical" evidence="13">
    <location>
        <begin position="135"/>
        <end position="152"/>
    </location>
</feature>
<accession>A0A3R5WJX6</accession>
<dbReference type="GO" id="GO:0005886">
    <property type="term" value="C:plasma membrane"/>
    <property type="evidence" value="ECO:0007669"/>
    <property type="project" value="UniProtKB-SubCell"/>
</dbReference>
<comment type="catalytic activity">
    <reaction evidence="12">
        <text>L-proline(in) + Na(+)(in) = L-proline(out) + Na(+)(out)</text>
        <dbReference type="Rhea" id="RHEA:28967"/>
        <dbReference type="ChEBI" id="CHEBI:29101"/>
        <dbReference type="ChEBI" id="CHEBI:60039"/>
    </reaction>
</comment>
<feature type="transmembrane region" description="Helical" evidence="13">
    <location>
        <begin position="102"/>
        <end position="129"/>
    </location>
</feature>
<feature type="transmembrane region" description="Helical" evidence="13">
    <location>
        <begin position="380"/>
        <end position="399"/>
    </location>
</feature>
<keyword evidence="10 13" id="KW-0472">Membrane</keyword>
<feature type="transmembrane region" description="Helical" evidence="13">
    <location>
        <begin position="20"/>
        <end position="41"/>
    </location>
</feature>
<dbReference type="PANTHER" id="PTHR48086">
    <property type="entry name" value="SODIUM/PROLINE SYMPORTER-RELATED"/>
    <property type="match status" value="1"/>
</dbReference>
<keyword evidence="9" id="KW-0406">Ion transport</keyword>
<dbReference type="InterPro" id="IPR038377">
    <property type="entry name" value="Na/Glc_symporter_sf"/>
</dbReference>
<dbReference type="InterPro" id="IPR050277">
    <property type="entry name" value="Sodium:Solute_Symporter"/>
</dbReference>
<feature type="transmembrane region" description="Helical" evidence="13">
    <location>
        <begin position="351"/>
        <end position="374"/>
    </location>
</feature>
<feature type="transmembrane region" description="Helical" evidence="13">
    <location>
        <begin position="257"/>
        <end position="279"/>
    </location>
</feature>
<protein>
    <recommendedName>
        <fullName evidence="16">Transporter, SSS family</fullName>
    </recommendedName>
</protein>
<reference evidence="14 15" key="1">
    <citation type="submission" date="2018-08" db="EMBL/GenBank/DDBJ databases">
        <title>A genome reference for cultivated species of the human gut microbiota.</title>
        <authorList>
            <person name="Zou Y."/>
            <person name="Xue W."/>
            <person name="Luo G."/>
        </authorList>
    </citation>
    <scope>NUCLEOTIDE SEQUENCE [LARGE SCALE GENOMIC DNA]</scope>
    <source>
        <strain evidence="14 15">AF22-21</strain>
    </source>
</reference>
<evidence type="ECO:0000256" key="6">
    <source>
        <dbReference type="ARBA" id="ARBA00022847"/>
    </source>
</evidence>
<keyword evidence="4" id="KW-1003">Cell membrane</keyword>
<comment type="similarity">
    <text evidence="2">Belongs to the sodium:solute symporter (SSF) (TC 2.A.21) family.</text>
</comment>
<dbReference type="InterPro" id="IPR001734">
    <property type="entry name" value="Na/solute_symporter"/>
</dbReference>
<dbReference type="GO" id="GO:0015293">
    <property type="term" value="F:symporter activity"/>
    <property type="evidence" value="ECO:0007669"/>
    <property type="project" value="UniProtKB-KW"/>
</dbReference>
<gene>
    <name evidence="14" type="ORF">DWX94_06805</name>
</gene>
<evidence type="ECO:0000256" key="12">
    <source>
        <dbReference type="ARBA" id="ARBA00033708"/>
    </source>
</evidence>
<feature type="transmembrane region" description="Helical" evidence="13">
    <location>
        <begin position="47"/>
        <end position="68"/>
    </location>
</feature>
<comment type="subcellular location">
    <subcellularLocation>
        <location evidence="1">Cell membrane</location>
        <topology evidence="1">Multi-pass membrane protein</topology>
    </subcellularLocation>
</comment>
<keyword evidence="5 13" id="KW-0812">Transmembrane</keyword>
<evidence type="ECO:0000313" key="15">
    <source>
        <dbReference type="Proteomes" id="UP000283295"/>
    </source>
</evidence>
<feature type="transmembrane region" description="Helical" evidence="13">
    <location>
        <begin position="309"/>
        <end position="330"/>
    </location>
</feature>
<evidence type="ECO:0000256" key="13">
    <source>
        <dbReference type="SAM" id="Phobius"/>
    </source>
</evidence>
<proteinExistence type="inferred from homology"/>
<name>A0A3R5WJX6_9FIRM</name>
<evidence type="ECO:0000256" key="4">
    <source>
        <dbReference type="ARBA" id="ARBA00022475"/>
    </source>
</evidence>
<evidence type="ECO:0000256" key="2">
    <source>
        <dbReference type="ARBA" id="ARBA00006434"/>
    </source>
</evidence>
<evidence type="ECO:0000256" key="8">
    <source>
        <dbReference type="ARBA" id="ARBA00023053"/>
    </source>
</evidence>
<dbReference type="Proteomes" id="UP000283295">
    <property type="component" value="Unassembled WGS sequence"/>
</dbReference>
<feature type="transmembrane region" description="Helical" evidence="13">
    <location>
        <begin position="411"/>
        <end position="431"/>
    </location>
</feature>
<evidence type="ECO:0000256" key="10">
    <source>
        <dbReference type="ARBA" id="ARBA00023136"/>
    </source>
</evidence>
<feature type="transmembrane region" description="Helical" evidence="13">
    <location>
        <begin position="446"/>
        <end position="463"/>
    </location>
</feature>
<evidence type="ECO:0000256" key="7">
    <source>
        <dbReference type="ARBA" id="ARBA00022989"/>
    </source>
</evidence>
<dbReference type="Gene3D" id="1.20.1730.10">
    <property type="entry name" value="Sodium/glucose cotransporter"/>
    <property type="match status" value="1"/>
</dbReference>
<evidence type="ECO:0000313" key="14">
    <source>
        <dbReference type="EMBL" id="RGS42941.1"/>
    </source>
</evidence>
<keyword evidence="8" id="KW-0915">Sodium</keyword>
<keyword evidence="3" id="KW-0813">Transport</keyword>
<sequence length="482" mass="53447">MSVFTDKRVFGIKRKNASGLSTAGQVCANDIILWVIFLLPVSIVLHGAGQCFVAIGLFAGNVIGWIFLSKRMNSYVEISKKKIHNAPELFAARYDSWLLKDIVSVIWIVTLGLILVSVLKVIVSVAAYFMNMDEWICMAIIVAFLVFATILIDNRLMGIIKTVVFILVIIACFVMIGLVFYRMDVWEILDNYRRARLSGGTSTYLNILYYDGDTVNAGSAVSMAGVGLGCIAMPLMYKGVINIQNVKELDAGRIWAIVFEGFTIISSCALALLVVPVLYPGRISAYMNSIQVYNLMLKRLLGENEHADIIRLVVLMIFILAVVVMLESFMRTICEHIRGIVPSIKNAGRGLKLAIDITVVVLTGVILLAFGIFVEYDRERMITLSWGMCTAALAAPLMLSLMYRHSTKTGVYVGIISGMASFIVWNFISLIHGETLKAYLDLSGDVAGFAVSFILTVLVSVCTRKNSEEELKDFDRMVEEQR</sequence>
<keyword evidence="7 13" id="KW-1133">Transmembrane helix</keyword>
<dbReference type="AlphaFoldDB" id="A0A3R5WJX6"/>
<feature type="transmembrane region" description="Helical" evidence="13">
    <location>
        <begin position="159"/>
        <end position="181"/>
    </location>
</feature>
<evidence type="ECO:0000256" key="3">
    <source>
        <dbReference type="ARBA" id="ARBA00022448"/>
    </source>
</evidence>
<dbReference type="OrthoDB" id="2065656at2"/>
<dbReference type="PROSITE" id="PS50283">
    <property type="entry name" value="NA_SOLUT_SYMP_3"/>
    <property type="match status" value="1"/>
</dbReference>
<dbReference type="PANTHER" id="PTHR48086:SF3">
    <property type="entry name" value="SODIUM_PROLINE SYMPORTER"/>
    <property type="match status" value="1"/>
</dbReference>
<keyword evidence="11" id="KW-0739">Sodium transport</keyword>
<evidence type="ECO:0008006" key="16">
    <source>
        <dbReference type="Google" id="ProtNLM"/>
    </source>
</evidence>
<evidence type="ECO:0000256" key="9">
    <source>
        <dbReference type="ARBA" id="ARBA00023065"/>
    </source>
</evidence>
<evidence type="ECO:0000256" key="1">
    <source>
        <dbReference type="ARBA" id="ARBA00004651"/>
    </source>
</evidence>
<dbReference type="EMBL" id="QRVK01000013">
    <property type="protein sequence ID" value="RGS42941.1"/>
    <property type="molecule type" value="Genomic_DNA"/>
</dbReference>